<dbReference type="STRING" id="1076872.G8ZTN7"/>
<accession>G8ZTN7</accession>
<dbReference type="InterPro" id="IPR026505">
    <property type="entry name" value="Solute_c_fam_35_mem_F3/F4"/>
</dbReference>
<name>G8ZTN7_TORDE</name>
<feature type="transmembrane region" description="Helical" evidence="1">
    <location>
        <begin position="301"/>
        <end position="321"/>
    </location>
</feature>
<dbReference type="GO" id="GO:0030234">
    <property type="term" value="F:enzyme regulator activity"/>
    <property type="evidence" value="ECO:0007669"/>
    <property type="project" value="EnsemblFungi"/>
</dbReference>
<dbReference type="GO" id="GO:0031501">
    <property type="term" value="C:mannosyltransferase complex"/>
    <property type="evidence" value="ECO:0007669"/>
    <property type="project" value="EnsemblFungi"/>
</dbReference>
<dbReference type="GO" id="GO:1903514">
    <property type="term" value="P:release of sequestered calcium ion into cytosol by endoplasmic reticulum"/>
    <property type="evidence" value="ECO:0007669"/>
    <property type="project" value="EnsemblFungi"/>
</dbReference>
<keyword evidence="1" id="KW-1133">Transmembrane helix</keyword>
<gene>
    <name evidence="2" type="primary">TDEL0D03970</name>
    <name evidence="2" type="ORF">TDEL_0D03970</name>
</gene>
<evidence type="ECO:0008006" key="4">
    <source>
        <dbReference type="Google" id="ProtNLM"/>
    </source>
</evidence>
<dbReference type="OrthoDB" id="4069151at2759"/>
<dbReference type="RefSeq" id="XP_003681192.1">
    <property type="nucleotide sequence ID" value="XM_003681144.1"/>
</dbReference>
<evidence type="ECO:0000313" key="2">
    <source>
        <dbReference type="EMBL" id="CCE91981.1"/>
    </source>
</evidence>
<evidence type="ECO:0000256" key="1">
    <source>
        <dbReference type="SAM" id="Phobius"/>
    </source>
</evidence>
<dbReference type="GO" id="GO:0006688">
    <property type="term" value="P:glycosphingolipid biosynthetic process"/>
    <property type="evidence" value="ECO:0007669"/>
    <property type="project" value="EnsemblFungi"/>
</dbReference>
<dbReference type="GeneID" id="11502415"/>
<feature type="transmembrane region" description="Helical" evidence="1">
    <location>
        <begin position="154"/>
        <end position="173"/>
    </location>
</feature>
<dbReference type="GO" id="GO:0005789">
    <property type="term" value="C:endoplasmic reticulum membrane"/>
    <property type="evidence" value="ECO:0007669"/>
    <property type="project" value="EnsemblFungi"/>
</dbReference>
<feature type="transmembrane region" description="Helical" evidence="1">
    <location>
        <begin position="270"/>
        <end position="289"/>
    </location>
</feature>
<keyword evidence="3" id="KW-1185">Reference proteome</keyword>
<dbReference type="InterPro" id="IPR031581">
    <property type="entry name" value="Csg2"/>
</dbReference>
<dbReference type="InParanoid" id="G8ZTN7"/>
<feature type="transmembrane region" description="Helical" evidence="1">
    <location>
        <begin position="333"/>
        <end position="350"/>
    </location>
</feature>
<dbReference type="HOGENOM" id="CLU_671228_0_0_1"/>
<keyword evidence="1" id="KW-0812">Transmembrane</keyword>
<dbReference type="EMBL" id="HE616745">
    <property type="protein sequence ID" value="CCE91981.1"/>
    <property type="molecule type" value="Genomic_DNA"/>
</dbReference>
<dbReference type="GO" id="GO:0015278">
    <property type="term" value="F:intracellularly gated calcium channel activity"/>
    <property type="evidence" value="ECO:0007669"/>
    <property type="project" value="EnsemblFungi"/>
</dbReference>
<protein>
    <recommendedName>
        <fullName evidence="4">EamA domain-containing protein</fullName>
    </recommendedName>
</protein>
<dbReference type="FunCoup" id="G8ZTN7">
    <property type="interactions" value="76"/>
</dbReference>
<dbReference type="PANTHER" id="PTHR19346:SF4">
    <property type="entry name" value="SUGAR PHOSPHATE TRANSPORTER DOMAIN-CONTAINING PROTEIN"/>
    <property type="match status" value="1"/>
</dbReference>
<reference evidence="2 3" key="1">
    <citation type="journal article" date="2011" name="Proc. Natl. Acad. Sci. U.S.A.">
        <title>Evolutionary erosion of yeast sex chromosomes by mating-type switching accidents.</title>
        <authorList>
            <person name="Gordon J.L."/>
            <person name="Armisen D."/>
            <person name="Proux-Wera E."/>
            <person name="Oheigeartaigh S.S."/>
            <person name="Byrne K.P."/>
            <person name="Wolfe K.H."/>
        </authorList>
    </citation>
    <scope>NUCLEOTIDE SEQUENCE [LARGE SCALE GENOMIC DNA]</scope>
    <source>
        <strain evidence="3">ATCC 10662 / CBS 1146 / NBRC 0425 / NCYC 2629 / NRRL Y-866</strain>
    </source>
</reference>
<feature type="transmembrane region" description="Helical" evidence="1">
    <location>
        <begin position="5"/>
        <end position="24"/>
    </location>
</feature>
<dbReference type="KEGG" id="tdl:TDEL_0D03970"/>
<feature type="transmembrane region" description="Helical" evidence="1">
    <location>
        <begin position="232"/>
        <end position="250"/>
    </location>
</feature>
<organism evidence="2 3">
    <name type="scientific">Torulaspora delbrueckii</name>
    <name type="common">Yeast</name>
    <name type="synonym">Candida colliculosa</name>
    <dbReference type="NCBI Taxonomy" id="4950"/>
    <lineage>
        <taxon>Eukaryota</taxon>
        <taxon>Fungi</taxon>
        <taxon>Dikarya</taxon>
        <taxon>Ascomycota</taxon>
        <taxon>Saccharomycotina</taxon>
        <taxon>Saccharomycetes</taxon>
        <taxon>Saccharomycetales</taxon>
        <taxon>Saccharomycetaceae</taxon>
        <taxon>Torulaspora</taxon>
    </lineage>
</organism>
<dbReference type="Pfam" id="PF16965">
    <property type="entry name" value="CSG2"/>
    <property type="match status" value="1"/>
</dbReference>
<dbReference type="GO" id="GO:0006676">
    <property type="term" value="P:mannosyl diphosphorylinositol ceramide metabolic process"/>
    <property type="evidence" value="ECO:0007669"/>
    <property type="project" value="EnsemblFungi"/>
</dbReference>
<feature type="transmembrane region" description="Helical" evidence="1">
    <location>
        <begin position="128"/>
        <end position="148"/>
    </location>
</feature>
<dbReference type="GO" id="GO:0005794">
    <property type="term" value="C:Golgi apparatus"/>
    <property type="evidence" value="ECO:0007669"/>
    <property type="project" value="EnsemblFungi"/>
</dbReference>
<dbReference type="GO" id="GO:0032469">
    <property type="term" value="P:endoplasmic reticulum calcium ion homeostasis"/>
    <property type="evidence" value="ECO:0007669"/>
    <property type="project" value="EnsemblFungi"/>
</dbReference>
<dbReference type="AlphaFoldDB" id="G8ZTN7"/>
<feature type="transmembrane region" description="Helical" evidence="1">
    <location>
        <begin position="362"/>
        <end position="380"/>
    </location>
</feature>
<dbReference type="Proteomes" id="UP000005627">
    <property type="component" value="Chromosome 4"/>
</dbReference>
<proteinExistence type="predicted"/>
<dbReference type="eggNOG" id="ENOG502QY2R">
    <property type="taxonomic scope" value="Eukaryota"/>
</dbReference>
<keyword evidence="1" id="KW-0472">Membrane</keyword>
<feature type="transmembrane region" description="Helical" evidence="1">
    <location>
        <begin position="44"/>
        <end position="64"/>
    </location>
</feature>
<dbReference type="PANTHER" id="PTHR19346">
    <property type="entry name" value="SUGAR PHOSPHATE TRANSPORTER DOMAIN-CONTAINING PROTEIN"/>
    <property type="match status" value="1"/>
</dbReference>
<evidence type="ECO:0000313" key="3">
    <source>
        <dbReference type="Proteomes" id="UP000005627"/>
    </source>
</evidence>
<feature type="transmembrane region" description="Helical" evidence="1">
    <location>
        <begin position="185"/>
        <end position="203"/>
    </location>
</feature>
<sequence>MDTRIYWFTAVAGYIIQTKCFSYLQTRDKHDNISDDNVHRGLMVVLAFMYFASLLLLSPVARFFDKAKETKRKRNSTAPLTLSSSSSDLELQTLTEEEPVAPVAPVAVIRDNKIDSSQGISLTYCAKLLTLSILLLIPIMSYIMALSMSPGFDVALIQNTSVFEITSLLYGVCGFTKRKKVVSKFMVMMIALLGILIVSYTKATCDLLAGKLSINEKTGELNDPYLFDRLKSSLLCGLGALTMGPFAVFWNRWFNKRSQNVSLSQQCSHLSMIGIICMVMLLPFFPSMMNTISAIYKDQQFWFFSLVSVFLGTWLHAVSLLQVNRKTSPEYSTTINLGTIIFMGISDWICEPGQTTIVRWEVIGYIMLSVCCIMLSVSYYDKKRITIHP</sequence>